<evidence type="ECO:0000259" key="2">
    <source>
        <dbReference type="Pfam" id="PF11977"/>
    </source>
</evidence>
<feature type="compositionally biased region" description="Acidic residues" evidence="1">
    <location>
        <begin position="276"/>
        <end position="286"/>
    </location>
</feature>
<feature type="compositionally biased region" description="Basic and acidic residues" evidence="1">
    <location>
        <begin position="287"/>
        <end position="297"/>
    </location>
</feature>
<accession>A0A2P6NBC0</accession>
<dbReference type="Gene3D" id="3.40.50.11980">
    <property type="match status" value="1"/>
</dbReference>
<feature type="compositionally biased region" description="Basic and acidic residues" evidence="1">
    <location>
        <begin position="76"/>
        <end position="104"/>
    </location>
</feature>
<dbReference type="Pfam" id="PF11977">
    <property type="entry name" value="RNase_Zc3h12a"/>
    <property type="match status" value="1"/>
</dbReference>
<dbReference type="AlphaFoldDB" id="A0A2P6NBC0"/>
<feature type="compositionally biased region" description="Basic and acidic residues" evidence="1">
    <location>
        <begin position="463"/>
        <end position="472"/>
    </location>
</feature>
<name>A0A2P6NBC0_9EUKA</name>
<feature type="region of interest" description="Disordered" evidence="1">
    <location>
        <begin position="410"/>
        <end position="472"/>
    </location>
</feature>
<organism evidence="3 4">
    <name type="scientific">Planoprotostelium fungivorum</name>
    <dbReference type="NCBI Taxonomy" id="1890364"/>
    <lineage>
        <taxon>Eukaryota</taxon>
        <taxon>Amoebozoa</taxon>
        <taxon>Evosea</taxon>
        <taxon>Variosea</taxon>
        <taxon>Cavosteliida</taxon>
        <taxon>Cavosteliaceae</taxon>
        <taxon>Planoprotostelium</taxon>
    </lineage>
</organism>
<feature type="compositionally biased region" description="Polar residues" evidence="1">
    <location>
        <begin position="1"/>
        <end position="11"/>
    </location>
</feature>
<reference evidence="3 4" key="1">
    <citation type="journal article" date="2018" name="Genome Biol. Evol.">
        <title>Multiple Roots of Fruiting Body Formation in Amoebozoa.</title>
        <authorList>
            <person name="Hillmann F."/>
            <person name="Forbes G."/>
            <person name="Novohradska S."/>
            <person name="Ferling I."/>
            <person name="Riege K."/>
            <person name="Groth M."/>
            <person name="Westermann M."/>
            <person name="Marz M."/>
            <person name="Spaller T."/>
            <person name="Winckler T."/>
            <person name="Schaap P."/>
            <person name="Glockner G."/>
        </authorList>
    </citation>
    <scope>NUCLEOTIDE SEQUENCE [LARGE SCALE GENOMIC DNA]</scope>
    <source>
        <strain evidence="3 4">Jena</strain>
    </source>
</reference>
<feature type="compositionally biased region" description="Basic and acidic residues" evidence="1">
    <location>
        <begin position="417"/>
        <end position="443"/>
    </location>
</feature>
<evidence type="ECO:0000313" key="3">
    <source>
        <dbReference type="EMBL" id="PRP81252.1"/>
    </source>
</evidence>
<sequence length="718" mass="81845">MSLEGSGTTSFDFVDPNDFTPNGGENGFGLPNEELNFSNTQGRTKSEGGQGNGRRTDQRIYRPKNSSLVDAPNTDEQQRQREEWSNRRLKQEEERKREVRDKQPRPPRNNPARNNSNRGNGIERPPSNRQRPREEGNRRNGRRNKGNETEQVDRSATLFSMWQSSTQQNPAQEGRREGRKKKANDILSKTPTLRDLNSLTFSPHAKFEENEIVLAPRTRGGFSYARVVKSSVEKSCYFDPHVEHNTLLWRVVYLNNGNQLFKDLPAVYVGKMSPQGEEEEEQNSADDGERVVGERPSRRDLDRVILSPQQTFNPDEIVLVPRSRGGFTYGKIVKEGRQLCPISGSSNEAHSLTGLRVAVSRPIMDSNIGEELGVIRKELVSACIGKITFVTSNEVVRPGQALTITFEEPPFMPHMGAKKESESIEELPRRRRRRGDDHDHDLGEETFSEQMDANDGLRATTPRQKEEEEKGDVTAVESAVQDMSITQPAVALPQVQLGNTPVPYNQIGGIISVDKDELLKRLFVPKNSQSRPKKHLIVLDGPNVAKKHGRDTDISSEGIQIALNYYNERGHDAICFLPQHYVKRKHQTTVTLAGYIPTATNIPMILSLVDKGTVILTPPQDYDDDYCIQYAMRYWDHVDKTDRTEKQKSRIKKWLREHLISFTFVRDEFLPNPNFKFPAFQEQGYQEKKQRRSFKENESSTPTTATEHSVIYNPLHLW</sequence>
<feature type="region of interest" description="Disordered" evidence="1">
    <location>
        <begin position="273"/>
        <end position="297"/>
    </location>
</feature>
<evidence type="ECO:0000256" key="1">
    <source>
        <dbReference type="SAM" id="MobiDB-lite"/>
    </source>
</evidence>
<dbReference type="Proteomes" id="UP000241769">
    <property type="component" value="Unassembled WGS sequence"/>
</dbReference>
<dbReference type="FunCoup" id="A0A2P6NBC0">
    <property type="interactions" value="26"/>
</dbReference>
<dbReference type="InParanoid" id="A0A2P6NBC0"/>
<feature type="region of interest" description="Disordered" evidence="1">
    <location>
        <begin position="687"/>
        <end position="706"/>
    </location>
</feature>
<feature type="compositionally biased region" description="Low complexity" evidence="1">
    <location>
        <begin position="110"/>
        <end position="120"/>
    </location>
</feature>
<feature type="domain" description="RNase NYN" evidence="2">
    <location>
        <begin position="534"/>
        <end position="672"/>
    </location>
</feature>
<gene>
    <name evidence="3" type="ORF">PROFUN_02086</name>
</gene>
<proteinExistence type="predicted"/>
<feature type="compositionally biased region" description="Polar residues" evidence="1">
    <location>
        <begin position="157"/>
        <end position="171"/>
    </location>
</feature>
<dbReference type="EMBL" id="MDYQ01000129">
    <property type="protein sequence ID" value="PRP81252.1"/>
    <property type="molecule type" value="Genomic_DNA"/>
</dbReference>
<keyword evidence="4" id="KW-1185">Reference proteome</keyword>
<evidence type="ECO:0000313" key="4">
    <source>
        <dbReference type="Proteomes" id="UP000241769"/>
    </source>
</evidence>
<feature type="compositionally biased region" description="Basic and acidic residues" evidence="1">
    <location>
        <begin position="687"/>
        <end position="698"/>
    </location>
</feature>
<dbReference type="OrthoDB" id="392925at2759"/>
<protein>
    <recommendedName>
        <fullName evidence="2">RNase NYN domain-containing protein</fullName>
    </recommendedName>
</protein>
<comment type="caution">
    <text evidence="3">The sequence shown here is derived from an EMBL/GenBank/DDBJ whole genome shotgun (WGS) entry which is preliminary data.</text>
</comment>
<dbReference type="STRING" id="1890364.A0A2P6NBC0"/>
<feature type="region of interest" description="Disordered" evidence="1">
    <location>
        <begin position="1"/>
        <end position="185"/>
    </location>
</feature>
<dbReference type="InterPro" id="IPR021869">
    <property type="entry name" value="RNase_Zc3h12_NYN"/>
</dbReference>